<dbReference type="SUPFAM" id="SSF142433">
    <property type="entry name" value="CinA-like"/>
    <property type="match status" value="1"/>
</dbReference>
<evidence type="ECO:0000259" key="1">
    <source>
        <dbReference type="Pfam" id="PF02464"/>
    </source>
</evidence>
<dbReference type="OrthoDB" id="9801454at2"/>
<dbReference type="Proteomes" id="UP000317839">
    <property type="component" value="Unassembled WGS sequence"/>
</dbReference>
<dbReference type="Pfam" id="PF02464">
    <property type="entry name" value="CinA"/>
    <property type="match status" value="1"/>
</dbReference>
<dbReference type="RefSeq" id="WP_142888517.1">
    <property type="nucleotide sequence ID" value="NZ_VIKR01000001.1"/>
</dbReference>
<proteinExistence type="predicted"/>
<evidence type="ECO:0000313" key="3">
    <source>
        <dbReference type="Proteomes" id="UP000317839"/>
    </source>
</evidence>
<gene>
    <name evidence="2" type="ORF">FLL45_04200</name>
</gene>
<organism evidence="2 3">
    <name type="scientific">Aliikangiella marina</name>
    <dbReference type="NCBI Taxonomy" id="1712262"/>
    <lineage>
        <taxon>Bacteria</taxon>
        <taxon>Pseudomonadati</taxon>
        <taxon>Pseudomonadota</taxon>
        <taxon>Gammaproteobacteria</taxon>
        <taxon>Oceanospirillales</taxon>
        <taxon>Pleioneaceae</taxon>
        <taxon>Aliikangiella</taxon>
    </lineage>
</organism>
<comment type="caution">
    <text evidence="2">The sequence shown here is derived from an EMBL/GenBank/DDBJ whole genome shotgun (WGS) entry which is preliminary data.</text>
</comment>
<evidence type="ECO:0000313" key="2">
    <source>
        <dbReference type="EMBL" id="TQV77157.1"/>
    </source>
</evidence>
<dbReference type="InterPro" id="IPR036653">
    <property type="entry name" value="CinA-like_C"/>
</dbReference>
<feature type="domain" description="CinA C-terminal" evidence="1">
    <location>
        <begin position="3"/>
        <end position="152"/>
    </location>
</feature>
<keyword evidence="3" id="KW-1185">Reference proteome</keyword>
<name>A0A545TIY0_9GAMM</name>
<protein>
    <submittedName>
        <fullName evidence="2">CinA family protein</fullName>
    </submittedName>
</protein>
<dbReference type="InterPro" id="IPR008136">
    <property type="entry name" value="CinA_C"/>
</dbReference>
<dbReference type="AlphaFoldDB" id="A0A545TIY0"/>
<sequence>MQKIVSQLSVRLIFKQLKVATVESCTGGFIGKALTDQAGSSQWFAGGLITYTNESKTQLADVAPDLIEKYGAVSLEVADAMARGAQRHFPGCVSVAVTGVAGPDGGTPDKPVGTVCIATCLNGRVNAKKFLFEGNREQVRESTVDQALEMVLADIEKK</sequence>
<dbReference type="EMBL" id="VIKR01000001">
    <property type="protein sequence ID" value="TQV77157.1"/>
    <property type="molecule type" value="Genomic_DNA"/>
</dbReference>
<reference evidence="2 3" key="1">
    <citation type="submission" date="2019-06" db="EMBL/GenBank/DDBJ databases">
        <title>Draft genome of Aliikangiella marina GYP-15.</title>
        <authorList>
            <person name="Wang G."/>
        </authorList>
    </citation>
    <scope>NUCLEOTIDE SEQUENCE [LARGE SCALE GENOMIC DNA]</scope>
    <source>
        <strain evidence="2 3">GYP-15</strain>
    </source>
</reference>
<dbReference type="Gene3D" id="3.90.950.20">
    <property type="entry name" value="CinA-like"/>
    <property type="match status" value="1"/>
</dbReference>
<dbReference type="NCBIfam" id="TIGR00199">
    <property type="entry name" value="PncC_domain"/>
    <property type="match status" value="1"/>
</dbReference>
<accession>A0A545TIY0</accession>